<evidence type="ECO:0000256" key="3">
    <source>
        <dbReference type="ARBA" id="ARBA00022679"/>
    </source>
</evidence>
<evidence type="ECO:0000256" key="2">
    <source>
        <dbReference type="ARBA" id="ARBA00022676"/>
    </source>
</evidence>
<dbReference type="KEGG" id="dmo:Dmoj_GI13887"/>
<reference evidence="6 7" key="1">
    <citation type="journal article" date="2007" name="Nature">
        <title>Evolution of genes and genomes on the Drosophila phylogeny.</title>
        <authorList>
            <consortium name="Drosophila 12 Genomes Consortium"/>
            <person name="Clark A.G."/>
            <person name="Eisen M.B."/>
            <person name="Smith D.R."/>
            <person name="Bergman C.M."/>
            <person name="Oliver B."/>
            <person name="Markow T.A."/>
            <person name="Kaufman T.C."/>
            <person name="Kellis M."/>
            <person name="Gelbart W."/>
            <person name="Iyer V.N."/>
            <person name="Pollard D.A."/>
            <person name="Sackton T.B."/>
            <person name="Larracuente A.M."/>
            <person name="Singh N.D."/>
            <person name="Abad J.P."/>
            <person name="Abt D.N."/>
            <person name="Adryan B."/>
            <person name="Aguade M."/>
            <person name="Akashi H."/>
            <person name="Anderson W.W."/>
            <person name="Aquadro C.F."/>
            <person name="Ardell D.H."/>
            <person name="Arguello R."/>
            <person name="Artieri C.G."/>
            <person name="Barbash D.A."/>
            <person name="Barker D."/>
            <person name="Barsanti P."/>
            <person name="Batterham P."/>
            <person name="Batzoglou S."/>
            <person name="Begun D."/>
            <person name="Bhutkar A."/>
            <person name="Blanco E."/>
            <person name="Bosak S.A."/>
            <person name="Bradley R.K."/>
            <person name="Brand A.D."/>
            <person name="Brent M.R."/>
            <person name="Brooks A.N."/>
            <person name="Brown R.H."/>
            <person name="Butlin R.K."/>
            <person name="Caggese C."/>
            <person name="Calvi B.R."/>
            <person name="Bernardo de Carvalho A."/>
            <person name="Caspi A."/>
            <person name="Castrezana S."/>
            <person name="Celniker S.E."/>
            <person name="Chang J.L."/>
            <person name="Chapple C."/>
            <person name="Chatterji S."/>
            <person name="Chinwalla A."/>
            <person name="Civetta A."/>
            <person name="Clifton S.W."/>
            <person name="Comeron J.M."/>
            <person name="Costello J.C."/>
            <person name="Coyne J.A."/>
            <person name="Daub J."/>
            <person name="David R.G."/>
            <person name="Delcher A.L."/>
            <person name="Delehaunty K."/>
            <person name="Do C.B."/>
            <person name="Ebling H."/>
            <person name="Edwards K."/>
            <person name="Eickbush T."/>
            <person name="Evans J.D."/>
            <person name="Filipski A."/>
            <person name="Findeiss S."/>
            <person name="Freyhult E."/>
            <person name="Fulton L."/>
            <person name="Fulton R."/>
            <person name="Garcia A.C."/>
            <person name="Gardiner A."/>
            <person name="Garfield D.A."/>
            <person name="Garvin B.E."/>
            <person name="Gibson G."/>
            <person name="Gilbert D."/>
            <person name="Gnerre S."/>
            <person name="Godfrey J."/>
            <person name="Good R."/>
            <person name="Gotea V."/>
            <person name="Gravely B."/>
            <person name="Greenberg A.J."/>
            <person name="Griffiths-Jones S."/>
            <person name="Gross S."/>
            <person name="Guigo R."/>
            <person name="Gustafson E.A."/>
            <person name="Haerty W."/>
            <person name="Hahn M.W."/>
            <person name="Halligan D.L."/>
            <person name="Halpern A.L."/>
            <person name="Halter G.M."/>
            <person name="Han M.V."/>
            <person name="Heger A."/>
            <person name="Hillier L."/>
            <person name="Hinrichs A.S."/>
            <person name="Holmes I."/>
            <person name="Hoskins R.A."/>
            <person name="Hubisz M.J."/>
            <person name="Hultmark D."/>
            <person name="Huntley M.A."/>
            <person name="Jaffe D.B."/>
            <person name="Jagadeeshan S."/>
            <person name="Jeck W.R."/>
            <person name="Johnson J."/>
            <person name="Jones C.D."/>
            <person name="Jordan W.C."/>
            <person name="Karpen G.H."/>
            <person name="Kataoka E."/>
            <person name="Keightley P.D."/>
            <person name="Kheradpour P."/>
            <person name="Kirkness E.F."/>
            <person name="Koerich L.B."/>
            <person name="Kristiansen K."/>
            <person name="Kudrna D."/>
            <person name="Kulathinal R.J."/>
            <person name="Kumar S."/>
            <person name="Kwok R."/>
            <person name="Lander E."/>
            <person name="Langley C.H."/>
            <person name="Lapoint R."/>
            <person name="Lazzaro B.P."/>
            <person name="Lee S.J."/>
            <person name="Levesque L."/>
            <person name="Li R."/>
            <person name="Lin C.F."/>
            <person name="Lin M.F."/>
            <person name="Lindblad-Toh K."/>
            <person name="Llopart A."/>
            <person name="Long M."/>
            <person name="Low L."/>
            <person name="Lozovsky E."/>
            <person name="Lu J."/>
            <person name="Luo M."/>
            <person name="Machado C.A."/>
            <person name="Makalowski W."/>
            <person name="Marzo M."/>
            <person name="Matsuda M."/>
            <person name="Matzkin L."/>
            <person name="McAllister B."/>
            <person name="McBride C.S."/>
            <person name="McKernan B."/>
            <person name="McKernan K."/>
            <person name="Mendez-Lago M."/>
            <person name="Minx P."/>
            <person name="Mollenhauer M.U."/>
            <person name="Montooth K."/>
            <person name="Mount S.M."/>
            <person name="Mu X."/>
            <person name="Myers E."/>
            <person name="Negre B."/>
            <person name="Newfeld S."/>
            <person name="Nielsen R."/>
            <person name="Noor M.A."/>
            <person name="O'Grady P."/>
            <person name="Pachter L."/>
            <person name="Papaceit M."/>
            <person name="Parisi M.J."/>
            <person name="Parisi M."/>
            <person name="Parts L."/>
            <person name="Pedersen J.S."/>
            <person name="Pesole G."/>
            <person name="Phillippy A.M."/>
            <person name="Ponting C.P."/>
            <person name="Pop M."/>
            <person name="Porcelli D."/>
            <person name="Powell J.R."/>
            <person name="Prohaska S."/>
            <person name="Pruitt K."/>
            <person name="Puig M."/>
            <person name="Quesneville H."/>
            <person name="Ram K.R."/>
            <person name="Rand D."/>
            <person name="Rasmussen M.D."/>
            <person name="Reed L.K."/>
            <person name="Reenan R."/>
            <person name="Reily A."/>
            <person name="Remington K.A."/>
            <person name="Rieger T.T."/>
            <person name="Ritchie M.G."/>
            <person name="Robin C."/>
            <person name="Rogers Y.H."/>
            <person name="Rohde C."/>
            <person name="Rozas J."/>
            <person name="Rubenfield M.J."/>
            <person name="Ruiz A."/>
            <person name="Russo S."/>
            <person name="Salzberg S.L."/>
            <person name="Sanchez-Gracia A."/>
            <person name="Saranga D.J."/>
            <person name="Sato H."/>
            <person name="Schaeffer S.W."/>
            <person name="Schatz M.C."/>
            <person name="Schlenke T."/>
            <person name="Schwartz R."/>
            <person name="Segarra C."/>
            <person name="Singh R.S."/>
            <person name="Sirot L."/>
            <person name="Sirota M."/>
            <person name="Sisneros N.B."/>
            <person name="Smith C.D."/>
            <person name="Smith T.F."/>
            <person name="Spieth J."/>
            <person name="Stage D.E."/>
            <person name="Stark A."/>
            <person name="Stephan W."/>
            <person name="Strausberg R.L."/>
            <person name="Strempel S."/>
            <person name="Sturgill D."/>
            <person name="Sutton G."/>
            <person name="Sutton G.G."/>
            <person name="Tao W."/>
            <person name="Teichmann S."/>
            <person name="Tobari Y.N."/>
            <person name="Tomimura Y."/>
            <person name="Tsolas J.M."/>
            <person name="Valente V.L."/>
            <person name="Venter E."/>
            <person name="Venter J.C."/>
            <person name="Vicario S."/>
            <person name="Vieira F.G."/>
            <person name="Vilella A.J."/>
            <person name="Villasante A."/>
            <person name="Walenz B."/>
            <person name="Wang J."/>
            <person name="Wasserman M."/>
            <person name="Watts T."/>
            <person name="Wilson D."/>
            <person name="Wilson R.K."/>
            <person name="Wing R.A."/>
            <person name="Wolfner M.F."/>
            <person name="Wong A."/>
            <person name="Wong G.K."/>
            <person name="Wu C.I."/>
            <person name="Wu G."/>
            <person name="Yamamoto D."/>
            <person name="Yang H.P."/>
            <person name="Yang S.P."/>
            <person name="Yorke J.A."/>
            <person name="Yoshida K."/>
            <person name="Zdobnov E."/>
            <person name="Zhang P."/>
            <person name="Zhang Y."/>
            <person name="Zimin A.V."/>
            <person name="Baldwin J."/>
            <person name="Abdouelleil A."/>
            <person name="Abdulkadir J."/>
            <person name="Abebe A."/>
            <person name="Abera B."/>
            <person name="Abreu J."/>
            <person name="Acer S.C."/>
            <person name="Aftuck L."/>
            <person name="Alexander A."/>
            <person name="An P."/>
            <person name="Anderson E."/>
            <person name="Anderson S."/>
            <person name="Arachi H."/>
            <person name="Azer M."/>
            <person name="Bachantsang P."/>
            <person name="Barry A."/>
            <person name="Bayul T."/>
            <person name="Berlin A."/>
            <person name="Bessette D."/>
            <person name="Bloom T."/>
            <person name="Blye J."/>
            <person name="Boguslavskiy L."/>
            <person name="Bonnet C."/>
            <person name="Boukhgalter B."/>
            <person name="Bourzgui I."/>
            <person name="Brown A."/>
            <person name="Cahill P."/>
            <person name="Channer S."/>
            <person name="Cheshatsang Y."/>
            <person name="Chuda L."/>
            <person name="Citroen M."/>
            <person name="Collymore A."/>
            <person name="Cooke P."/>
            <person name="Costello M."/>
            <person name="D'Aco K."/>
            <person name="Daza R."/>
            <person name="De Haan G."/>
            <person name="DeGray S."/>
            <person name="DeMaso C."/>
            <person name="Dhargay N."/>
            <person name="Dooley K."/>
            <person name="Dooley E."/>
            <person name="Doricent M."/>
            <person name="Dorje P."/>
            <person name="Dorjee K."/>
            <person name="Dupes A."/>
            <person name="Elong R."/>
            <person name="Falk J."/>
            <person name="Farina A."/>
            <person name="Faro S."/>
            <person name="Ferguson D."/>
            <person name="Fisher S."/>
            <person name="Foley C.D."/>
            <person name="Franke A."/>
            <person name="Friedrich D."/>
            <person name="Gadbois L."/>
            <person name="Gearin G."/>
            <person name="Gearin C.R."/>
            <person name="Giannoukos G."/>
            <person name="Goode T."/>
            <person name="Graham J."/>
            <person name="Grandbois E."/>
            <person name="Grewal S."/>
            <person name="Gyaltsen K."/>
            <person name="Hafez N."/>
            <person name="Hagos B."/>
            <person name="Hall J."/>
            <person name="Henson C."/>
            <person name="Hollinger A."/>
            <person name="Honan T."/>
            <person name="Huard M.D."/>
            <person name="Hughes L."/>
            <person name="Hurhula B."/>
            <person name="Husby M.E."/>
            <person name="Kamat A."/>
            <person name="Kanga B."/>
            <person name="Kashin S."/>
            <person name="Khazanovich D."/>
            <person name="Kisner P."/>
            <person name="Lance K."/>
            <person name="Lara M."/>
            <person name="Lee W."/>
            <person name="Lennon N."/>
            <person name="Letendre F."/>
            <person name="LeVine R."/>
            <person name="Lipovsky A."/>
            <person name="Liu X."/>
            <person name="Liu J."/>
            <person name="Liu S."/>
            <person name="Lokyitsang T."/>
            <person name="Lokyitsang Y."/>
            <person name="Lubonja R."/>
            <person name="Lui A."/>
            <person name="MacDonald P."/>
            <person name="Magnisalis V."/>
            <person name="Maru K."/>
            <person name="Matthews C."/>
            <person name="McCusker W."/>
            <person name="McDonough S."/>
            <person name="Mehta T."/>
            <person name="Meldrim J."/>
            <person name="Meneus L."/>
            <person name="Mihai O."/>
            <person name="Mihalev A."/>
            <person name="Mihova T."/>
            <person name="Mittelman R."/>
            <person name="Mlenga V."/>
            <person name="Montmayeur A."/>
            <person name="Mulrain L."/>
            <person name="Navidi A."/>
            <person name="Naylor J."/>
            <person name="Negash T."/>
            <person name="Nguyen T."/>
            <person name="Nguyen N."/>
            <person name="Nicol R."/>
            <person name="Norbu C."/>
            <person name="Norbu N."/>
            <person name="Novod N."/>
            <person name="O'Neill B."/>
            <person name="Osman S."/>
            <person name="Markiewicz E."/>
            <person name="Oyono O.L."/>
            <person name="Patti C."/>
            <person name="Phunkhang P."/>
            <person name="Pierre F."/>
            <person name="Priest M."/>
            <person name="Raghuraman S."/>
            <person name="Rege F."/>
            <person name="Reyes R."/>
            <person name="Rise C."/>
            <person name="Rogov P."/>
            <person name="Ross K."/>
            <person name="Ryan E."/>
            <person name="Settipalli S."/>
            <person name="Shea T."/>
            <person name="Sherpa N."/>
            <person name="Shi L."/>
            <person name="Shih D."/>
            <person name="Sparrow T."/>
            <person name="Spaulding J."/>
            <person name="Stalker J."/>
            <person name="Stange-Thomann N."/>
            <person name="Stavropoulos S."/>
            <person name="Stone C."/>
            <person name="Strader C."/>
            <person name="Tesfaye S."/>
            <person name="Thomson T."/>
            <person name="Thoulutsang Y."/>
            <person name="Thoulutsang D."/>
            <person name="Topham K."/>
            <person name="Topping I."/>
            <person name="Tsamla T."/>
            <person name="Vassiliev H."/>
            <person name="Vo A."/>
            <person name="Wangchuk T."/>
            <person name="Wangdi T."/>
            <person name="Weiand M."/>
            <person name="Wilkinson J."/>
            <person name="Wilson A."/>
            <person name="Yadav S."/>
            <person name="Young G."/>
            <person name="Yu Q."/>
            <person name="Zembek L."/>
            <person name="Zhong D."/>
            <person name="Zimmer A."/>
            <person name="Zwirko Z."/>
            <person name="Jaffe D.B."/>
            <person name="Alvarez P."/>
            <person name="Brockman W."/>
            <person name="Butler J."/>
            <person name="Chin C."/>
            <person name="Gnerre S."/>
            <person name="Grabherr M."/>
            <person name="Kleber M."/>
            <person name="Mauceli E."/>
            <person name="MacCallum I."/>
        </authorList>
    </citation>
    <scope>NUCLEOTIDE SEQUENCE [LARGE SCALE GENOMIC DNA]</scope>
    <source>
        <strain evidence="7">Tucson 15081-1352.22</strain>
    </source>
</reference>
<dbReference type="AlphaFoldDB" id="B4KWJ6"/>
<dbReference type="InParanoid" id="B4KWJ6"/>
<dbReference type="InterPro" id="IPR002213">
    <property type="entry name" value="UDP_glucos_trans"/>
</dbReference>
<gene>
    <name evidence="6" type="primary">Dmoj\GI13887</name>
    <name evidence="6" type="ORF">Dmoj_GI13887</name>
</gene>
<name>B4KWJ6_DROMO</name>
<keyword evidence="2 6" id="KW-0328">Glycosyltransferase</keyword>
<dbReference type="InterPro" id="IPR050271">
    <property type="entry name" value="UDP-glycosyltransferase"/>
</dbReference>
<dbReference type="GO" id="GO:0008194">
    <property type="term" value="F:UDP-glycosyltransferase activity"/>
    <property type="evidence" value="ECO:0007669"/>
    <property type="project" value="InterPro"/>
</dbReference>
<dbReference type="eggNOG" id="KOG1192">
    <property type="taxonomic scope" value="Eukaryota"/>
</dbReference>
<organism evidence="6 7">
    <name type="scientific">Drosophila mojavensis</name>
    <name type="common">Fruit fly</name>
    <dbReference type="NCBI Taxonomy" id="7230"/>
    <lineage>
        <taxon>Eukaryota</taxon>
        <taxon>Metazoa</taxon>
        <taxon>Ecdysozoa</taxon>
        <taxon>Arthropoda</taxon>
        <taxon>Hexapoda</taxon>
        <taxon>Insecta</taxon>
        <taxon>Pterygota</taxon>
        <taxon>Neoptera</taxon>
        <taxon>Endopterygota</taxon>
        <taxon>Diptera</taxon>
        <taxon>Brachycera</taxon>
        <taxon>Muscomorpha</taxon>
        <taxon>Ephydroidea</taxon>
        <taxon>Drosophilidae</taxon>
        <taxon>Drosophila</taxon>
    </lineage>
</organism>
<dbReference type="Pfam" id="PF00201">
    <property type="entry name" value="UDPGT"/>
    <property type="match status" value="1"/>
</dbReference>
<keyword evidence="4" id="KW-0812">Transmembrane</keyword>
<dbReference type="PANTHER" id="PTHR48043:SF114">
    <property type="entry name" value="IP04436P-RELATED"/>
    <property type="match status" value="1"/>
</dbReference>
<dbReference type="Gene3D" id="3.40.50.2000">
    <property type="entry name" value="Glycogen Phosphorylase B"/>
    <property type="match status" value="1"/>
</dbReference>
<evidence type="ECO:0000256" key="1">
    <source>
        <dbReference type="ARBA" id="ARBA00009995"/>
    </source>
</evidence>
<feature type="transmembrane region" description="Helical" evidence="4">
    <location>
        <begin position="487"/>
        <end position="509"/>
    </location>
</feature>
<proteinExistence type="inferred from homology"/>
<dbReference type="PhylomeDB" id="B4KWJ6"/>
<sequence length="534" mass="61041">MKSIAALLPPLLLLLLLTCSNWQQSNAARILCIVGTPAHNNPGWVLPFFQALAERGHQLTVIGSQMDADIPGITSVPVSNEYDVVRKHYVDAMGHYQNYWDIKHLLIWYEALLGTCRFTVETLFFKDFNIPEGNFDLIIYDATYSIECLLSRLPQLRSVPVMALSSGKLTTDLLQLVEAENTISAATIPHFASRLPLKMKYWHRLQNHAMYLAEQFIQWSVVQPVLNGMLGNGYFTPDVQVVLLNTHPSLDYVQNMPPNVIEVGGLHILSESEPLPFSTQDFIDRFSEGIIYINLPHIELMYGLGIQAIETMIREYGQFGFLWNVNNVKELQLSENFYNLRAINVVENMQQNILAHSNVKAFLSHGDSFSVQEAVYNAVPIIVLPVLMDQINNAQRLEERHLGVRVSPGDFALNSFSAALKQLIRDDSYLESMQQAQLNYRTRQLKPLDVAVWYAEQLVSQPNLFKHLSVSKSSGMFYHIRKSMEVLILPLLFMLLFFGNFIFLIWQSINKKKKVRRIKEKKVKAKPQEDIKED</sequence>
<keyword evidence="7" id="KW-1185">Reference proteome</keyword>
<dbReference type="Proteomes" id="UP000009192">
    <property type="component" value="Unassembled WGS sequence"/>
</dbReference>
<dbReference type="EC" id="2.4.1.-" evidence="6"/>
<evidence type="ECO:0000256" key="5">
    <source>
        <dbReference type="SAM" id="SignalP"/>
    </source>
</evidence>
<accession>B4KWJ6</accession>
<dbReference type="OrthoDB" id="5835829at2759"/>
<keyword evidence="4" id="KW-1133">Transmembrane helix</keyword>
<evidence type="ECO:0000313" key="6">
    <source>
        <dbReference type="EMBL" id="EDW19625.1"/>
    </source>
</evidence>
<dbReference type="CDD" id="cd03784">
    <property type="entry name" value="GT1_Gtf-like"/>
    <property type="match status" value="1"/>
</dbReference>
<keyword evidence="3 6" id="KW-0808">Transferase</keyword>
<evidence type="ECO:0000256" key="4">
    <source>
        <dbReference type="SAM" id="Phobius"/>
    </source>
</evidence>
<feature type="signal peptide" evidence="5">
    <location>
        <begin position="1"/>
        <end position="27"/>
    </location>
</feature>
<dbReference type="PANTHER" id="PTHR48043">
    <property type="entry name" value="EG:EG0003.4 PROTEIN-RELATED"/>
    <property type="match status" value="1"/>
</dbReference>
<dbReference type="HOGENOM" id="CLU_035277_0_0_1"/>
<dbReference type="SUPFAM" id="SSF53756">
    <property type="entry name" value="UDP-Glycosyltransferase/glycogen phosphorylase"/>
    <property type="match status" value="1"/>
</dbReference>
<dbReference type="OMA" id="YVQNMPP"/>
<evidence type="ECO:0000313" key="7">
    <source>
        <dbReference type="Proteomes" id="UP000009192"/>
    </source>
</evidence>
<protein>
    <submittedName>
        <fullName evidence="6">Uncharacterized protein</fullName>
        <ecNumber evidence="6">2.4.1.-</ecNumber>
    </submittedName>
</protein>
<dbReference type="EMBL" id="CH933809">
    <property type="protein sequence ID" value="EDW19625.1"/>
    <property type="molecule type" value="Genomic_DNA"/>
</dbReference>
<feature type="chain" id="PRO_5002812143" evidence="5">
    <location>
        <begin position="28"/>
        <end position="534"/>
    </location>
</feature>
<keyword evidence="4" id="KW-0472">Membrane</keyword>
<keyword evidence="5" id="KW-0732">Signal</keyword>
<comment type="similarity">
    <text evidence="1">Belongs to the UDP-glycosyltransferase family.</text>
</comment>